<dbReference type="Proteomes" id="UP000501849">
    <property type="component" value="Chromosome"/>
</dbReference>
<dbReference type="NCBIfam" id="TIGR00026">
    <property type="entry name" value="hi_GC_TIGR00026"/>
    <property type="match status" value="1"/>
</dbReference>
<sequence length="287" mass="31403">MTMLLAGVAAGVTDNVDFDFSGLDQMNNGVIREFRETGGTAGGLVEGKPLVLLHHTGAKSGKKRIAPLVPFVEDGRVYVFASLGGADIHPAWFHNLLAHPDTVIELGDETVAVRARVLTGDERDAIYAKQSAVQPEFADYQRKTARVIPVVELVRQDAGMTPQVIQRWIDYIDHHDPAVLDELLAEDAVFYSPAVFTPQRGKATTAKYLNAAAKLFGGTDFHYVEQWYGENSAILEFQATLDGVVVDGIDMIHWGEDGKIVSFKVMIRPFKGLQAVIPRMAELLGGQ</sequence>
<comment type="catalytic activity">
    <reaction evidence="2">
        <text>oxidized coenzyme F420-(gamma-L-Glu)(n) + a quinol + H(+) = reduced coenzyme F420-(gamma-L-Glu)(n) + a quinone</text>
        <dbReference type="Rhea" id="RHEA:39663"/>
        <dbReference type="Rhea" id="RHEA-COMP:12939"/>
        <dbReference type="Rhea" id="RHEA-COMP:14378"/>
        <dbReference type="ChEBI" id="CHEBI:15378"/>
        <dbReference type="ChEBI" id="CHEBI:24646"/>
        <dbReference type="ChEBI" id="CHEBI:132124"/>
        <dbReference type="ChEBI" id="CHEBI:133980"/>
        <dbReference type="ChEBI" id="CHEBI:139511"/>
    </reaction>
</comment>
<dbReference type="Gene3D" id="2.30.110.10">
    <property type="entry name" value="Electron Transport, Fmn-binding Protein, Chain A"/>
    <property type="match status" value="1"/>
</dbReference>
<dbReference type="PANTHER" id="PTHR39428:SF3">
    <property type="entry name" value="DEAZAFLAVIN-DEPENDENT NITROREDUCTASE"/>
    <property type="match status" value="1"/>
</dbReference>
<dbReference type="InterPro" id="IPR012349">
    <property type="entry name" value="Split_barrel_FMN-bd"/>
</dbReference>
<gene>
    <name evidence="4" type="ORF">EXE63_16905</name>
</gene>
<feature type="domain" description="SnoaL-like" evidence="3">
    <location>
        <begin position="165"/>
        <end position="262"/>
    </location>
</feature>
<comment type="similarity">
    <text evidence="1">Belongs to the F420H(2)-dependent quinone reductase family.</text>
</comment>
<name>A0A6H0S7G2_9MYCO</name>
<dbReference type="GO" id="GO:0005886">
    <property type="term" value="C:plasma membrane"/>
    <property type="evidence" value="ECO:0007669"/>
    <property type="project" value="TreeGrafter"/>
</dbReference>
<dbReference type="PANTHER" id="PTHR39428">
    <property type="entry name" value="F420H(2)-DEPENDENT QUINONE REDUCTASE RV1261C"/>
    <property type="match status" value="1"/>
</dbReference>
<evidence type="ECO:0000259" key="3">
    <source>
        <dbReference type="Pfam" id="PF12680"/>
    </source>
</evidence>
<keyword evidence="5" id="KW-1185">Reference proteome</keyword>
<evidence type="ECO:0000256" key="2">
    <source>
        <dbReference type="ARBA" id="ARBA00049106"/>
    </source>
</evidence>
<protein>
    <submittedName>
        <fullName evidence="4">Nitroreductase family deazaflavin-dependent oxidoreductase</fullName>
    </submittedName>
</protein>
<evidence type="ECO:0000313" key="5">
    <source>
        <dbReference type="Proteomes" id="UP000501849"/>
    </source>
</evidence>
<dbReference type="GO" id="GO:0016491">
    <property type="term" value="F:oxidoreductase activity"/>
    <property type="evidence" value="ECO:0007669"/>
    <property type="project" value="InterPro"/>
</dbReference>
<evidence type="ECO:0000256" key="1">
    <source>
        <dbReference type="ARBA" id="ARBA00008710"/>
    </source>
</evidence>
<dbReference type="Pfam" id="PF12680">
    <property type="entry name" value="SnoaL_2"/>
    <property type="match status" value="1"/>
</dbReference>
<dbReference type="GO" id="GO:0070967">
    <property type="term" value="F:coenzyme F420 binding"/>
    <property type="evidence" value="ECO:0007669"/>
    <property type="project" value="TreeGrafter"/>
</dbReference>
<evidence type="ECO:0000313" key="4">
    <source>
        <dbReference type="EMBL" id="QIV82369.1"/>
    </source>
</evidence>
<dbReference type="SUPFAM" id="SSF54427">
    <property type="entry name" value="NTF2-like"/>
    <property type="match status" value="1"/>
</dbReference>
<dbReference type="KEGG" id="mfre:EXE63_16905"/>
<dbReference type="Gene3D" id="3.10.450.50">
    <property type="match status" value="1"/>
</dbReference>
<dbReference type="Pfam" id="PF04075">
    <property type="entry name" value="F420H2_quin_red"/>
    <property type="match status" value="1"/>
</dbReference>
<dbReference type="InterPro" id="IPR032710">
    <property type="entry name" value="NTF2-like_dom_sf"/>
</dbReference>
<dbReference type="EMBL" id="CP038799">
    <property type="protein sequence ID" value="QIV82369.1"/>
    <property type="molecule type" value="Genomic_DNA"/>
</dbReference>
<proteinExistence type="inferred from homology"/>
<organism evidence="4 5">
    <name type="scientific">Mycolicibacterium frederiksbergense</name>
    <dbReference type="NCBI Taxonomy" id="117567"/>
    <lineage>
        <taxon>Bacteria</taxon>
        <taxon>Bacillati</taxon>
        <taxon>Actinomycetota</taxon>
        <taxon>Actinomycetes</taxon>
        <taxon>Mycobacteriales</taxon>
        <taxon>Mycobacteriaceae</taxon>
        <taxon>Mycolicibacterium</taxon>
    </lineage>
</organism>
<accession>A0A6H0S7G2</accession>
<dbReference type="InterPro" id="IPR004378">
    <property type="entry name" value="F420H2_quin_Rdtase"/>
</dbReference>
<dbReference type="AlphaFoldDB" id="A0A6H0S7G2"/>
<dbReference type="InterPro" id="IPR037401">
    <property type="entry name" value="SnoaL-like"/>
</dbReference>
<dbReference type="RefSeq" id="WP_168142888.1">
    <property type="nucleotide sequence ID" value="NZ_CBCSDT010000056.1"/>
</dbReference>
<reference evidence="4 5" key="1">
    <citation type="submission" date="2019-04" db="EMBL/GenBank/DDBJ databases">
        <title>Draft, Whole-Genome Sequence of the Anthracene-degrading Mycobacterium frederiksbergense LB501T, Isolated from a Polycyclic Aromatic Hydrocarbon (PAH)-Contaminated Soil.</title>
        <authorList>
            <person name="Augelletti F."/>
        </authorList>
    </citation>
    <scope>NUCLEOTIDE SEQUENCE [LARGE SCALE GENOMIC DNA]</scope>
    <source>
        <strain evidence="4 5">LB 501T</strain>
    </source>
</reference>